<sequence length="157" mass="17600">MSLWAAREPTTKWRAEPQTDKRGKRARNMLVLSHWGRETQDKLVLWTRLLWFTNVARKLPLHAGSTGEWEGATAGTALGMRDQKILPHGWGRRGSPSDGLRASDEPGCDVAWLRKRRQQRNVVSGVRKREVAFSAVVPVAAKGLGLGWTGIEMRPPL</sequence>
<dbReference type="AlphaFoldDB" id="A0AAV7RJI4"/>
<accession>A0AAV7RJI4</accession>
<feature type="region of interest" description="Disordered" evidence="1">
    <location>
        <begin position="1"/>
        <end position="23"/>
    </location>
</feature>
<evidence type="ECO:0000313" key="2">
    <source>
        <dbReference type="EMBL" id="KAJ1152153.1"/>
    </source>
</evidence>
<keyword evidence="3" id="KW-1185">Reference proteome</keyword>
<evidence type="ECO:0000313" key="3">
    <source>
        <dbReference type="Proteomes" id="UP001066276"/>
    </source>
</evidence>
<gene>
    <name evidence="2" type="ORF">NDU88_004930</name>
</gene>
<comment type="caution">
    <text evidence="2">The sequence shown here is derived from an EMBL/GenBank/DDBJ whole genome shotgun (WGS) entry which is preliminary data.</text>
</comment>
<dbReference type="EMBL" id="JANPWB010000009">
    <property type="protein sequence ID" value="KAJ1152153.1"/>
    <property type="molecule type" value="Genomic_DNA"/>
</dbReference>
<name>A0AAV7RJI4_PLEWA</name>
<protein>
    <submittedName>
        <fullName evidence="2">Uncharacterized protein</fullName>
    </submittedName>
</protein>
<evidence type="ECO:0000256" key="1">
    <source>
        <dbReference type="SAM" id="MobiDB-lite"/>
    </source>
</evidence>
<dbReference type="Proteomes" id="UP001066276">
    <property type="component" value="Chromosome 5"/>
</dbReference>
<reference evidence="2" key="1">
    <citation type="journal article" date="2022" name="bioRxiv">
        <title>Sequencing and chromosome-scale assembly of the giantPleurodeles waltlgenome.</title>
        <authorList>
            <person name="Brown T."/>
            <person name="Elewa A."/>
            <person name="Iarovenko S."/>
            <person name="Subramanian E."/>
            <person name="Araus A.J."/>
            <person name="Petzold A."/>
            <person name="Susuki M."/>
            <person name="Suzuki K.-i.T."/>
            <person name="Hayashi T."/>
            <person name="Toyoda A."/>
            <person name="Oliveira C."/>
            <person name="Osipova E."/>
            <person name="Leigh N.D."/>
            <person name="Simon A."/>
            <person name="Yun M.H."/>
        </authorList>
    </citation>
    <scope>NUCLEOTIDE SEQUENCE</scope>
    <source>
        <strain evidence="2">20211129_DDA</strain>
        <tissue evidence="2">Liver</tissue>
    </source>
</reference>
<organism evidence="2 3">
    <name type="scientific">Pleurodeles waltl</name>
    <name type="common">Iberian ribbed newt</name>
    <dbReference type="NCBI Taxonomy" id="8319"/>
    <lineage>
        <taxon>Eukaryota</taxon>
        <taxon>Metazoa</taxon>
        <taxon>Chordata</taxon>
        <taxon>Craniata</taxon>
        <taxon>Vertebrata</taxon>
        <taxon>Euteleostomi</taxon>
        <taxon>Amphibia</taxon>
        <taxon>Batrachia</taxon>
        <taxon>Caudata</taxon>
        <taxon>Salamandroidea</taxon>
        <taxon>Salamandridae</taxon>
        <taxon>Pleurodelinae</taxon>
        <taxon>Pleurodeles</taxon>
    </lineage>
</organism>
<feature type="compositionally biased region" description="Basic and acidic residues" evidence="1">
    <location>
        <begin position="9"/>
        <end position="21"/>
    </location>
</feature>
<proteinExistence type="predicted"/>